<sequence>MASTCDPGPIFSLLPSQNPCADQRFFDPLKPMLSPQPNWLSPLSTYLDPWNGPIVAPAPTVPSANPDISQLFTNTKLQPQTGITEDQFKTIAEQLKVEVAVIKAFAKVETGGAPFDHLGRPAILYERQWFHTLTKGKYDTTHPHISDPNAYHPNPKKKPRPKHAKKGAPAPAPSAPFNPVQADPKDDYYGNDSTQYPRLKEAYDLDGVAALESASWGRFQVLGVNHKSSGFPTVQAFVLAMMRSEYCHLEAFAGFVRRTKGLQTACQKKDWVSMARLYNGPKYQKYHYDTKLKEAYDEITK</sequence>
<proteinExistence type="predicted"/>
<dbReference type="InterPro" id="IPR024408">
    <property type="entry name" value="Muramidase"/>
</dbReference>
<dbReference type="Proteomes" id="UP001156670">
    <property type="component" value="Unassembled WGS sequence"/>
</dbReference>
<organism evidence="3 4">
    <name type="scientific">Dyella acidisoli</name>
    <dbReference type="NCBI Taxonomy" id="1867834"/>
    <lineage>
        <taxon>Bacteria</taxon>
        <taxon>Pseudomonadati</taxon>
        <taxon>Pseudomonadota</taxon>
        <taxon>Gammaproteobacteria</taxon>
        <taxon>Lysobacterales</taxon>
        <taxon>Rhodanobacteraceae</taxon>
        <taxon>Dyella</taxon>
    </lineage>
</organism>
<evidence type="ECO:0000313" key="4">
    <source>
        <dbReference type="Proteomes" id="UP001156670"/>
    </source>
</evidence>
<reference evidence="4" key="1">
    <citation type="journal article" date="2019" name="Int. J. Syst. Evol. Microbiol.">
        <title>The Global Catalogue of Microorganisms (GCM) 10K type strain sequencing project: providing services to taxonomists for standard genome sequencing and annotation.</title>
        <authorList>
            <consortium name="The Broad Institute Genomics Platform"/>
            <consortium name="The Broad Institute Genome Sequencing Center for Infectious Disease"/>
            <person name="Wu L."/>
            <person name="Ma J."/>
        </authorList>
    </citation>
    <scope>NUCLEOTIDE SEQUENCE [LARGE SCALE GENOMIC DNA]</scope>
    <source>
        <strain evidence="4">NBRC 111980</strain>
    </source>
</reference>
<evidence type="ECO:0000259" key="2">
    <source>
        <dbReference type="Pfam" id="PF11860"/>
    </source>
</evidence>
<feature type="region of interest" description="Disordered" evidence="1">
    <location>
        <begin position="141"/>
        <end position="191"/>
    </location>
</feature>
<accession>A0ABQ5XJ64</accession>
<comment type="caution">
    <text evidence="3">The sequence shown here is derived from an EMBL/GenBank/DDBJ whole genome shotgun (WGS) entry which is preliminary data.</text>
</comment>
<dbReference type="Pfam" id="PF11860">
    <property type="entry name" value="Muramidase"/>
    <property type="match status" value="1"/>
</dbReference>
<evidence type="ECO:0000256" key="1">
    <source>
        <dbReference type="SAM" id="MobiDB-lite"/>
    </source>
</evidence>
<evidence type="ECO:0000313" key="3">
    <source>
        <dbReference type="EMBL" id="GLQ91194.1"/>
    </source>
</evidence>
<keyword evidence="4" id="KW-1185">Reference proteome</keyword>
<feature type="domain" description="N-acetylmuramidase" evidence="2">
    <location>
        <begin position="98"/>
        <end position="299"/>
    </location>
</feature>
<protein>
    <submittedName>
        <fullName evidence="3">Bacteriophage-acquired protein</fullName>
    </submittedName>
</protein>
<gene>
    <name evidence="3" type="ORF">GCM10007901_01440</name>
</gene>
<dbReference type="RefSeq" id="WP_284318973.1">
    <property type="nucleotide sequence ID" value="NZ_BSOB01000003.1"/>
</dbReference>
<dbReference type="EMBL" id="BSOB01000003">
    <property type="protein sequence ID" value="GLQ91194.1"/>
    <property type="molecule type" value="Genomic_DNA"/>
</dbReference>
<name>A0ABQ5XJ64_9GAMM</name>
<feature type="compositionally biased region" description="Basic residues" evidence="1">
    <location>
        <begin position="154"/>
        <end position="166"/>
    </location>
</feature>